<dbReference type="InterPro" id="IPR002347">
    <property type="entry name" value="SDR_fam"/>
</dbReference>
<evidence type="ECO:0000313" key="3">
    <source>
        <dbReference type="Proteomes" id="UP001363151"/>
    </source>
</evidence>
<proteinExistence type="predicted"/>
<sequence length="397" mass="42663">MDVLYPFLQQHHLAVDVCVVTVVVAALHRNYVHRFFTIGAGCYALTLVTGAGAPTWLWLALAVVAHAQPAWLSPAHKKQPETGAIFVTGADSGMGEATVLHLCKEASYERVYASVYAGIYDDRSASKLAAALKAHSPEAAKRCVPVALDVCSDESVALAAKRVEADLASGANGAKGLVAVVQCAGMGYNGPGEFIPMDIYKKQMDVNFFGYVRVVQAMMPHVRAGVKAVGRRGRMVFTGTGGGVLTPVPPLLTAYMSSKFAVEAFVRSFRVEMQLTEKPIDACIISPGFVKPTMLVENGLKLNDQMWAACKARLGTDQAKDEYGPLLDTFIKYSLAEKGTHVSEVAKRIRLALRAGRPLHGYKVGPDSRATPVAGLLPVPLQDFVMKAQVYGRQGKL</sequence>
<dbReference type="EMBL" id="JBBJCI010000141">
    <property type="protein sequence ID" value="KAK7242720.1"/>
    <property type="molecule type" value="Genomic_DNA"/>
</dbReference>
<keyword evidence="1" id="KW-0472">Membrane</keyword>
<feature type="transmembrane region" description="Helical" evidence="1">
    <location>
        <begin position="35"/>
        <end position="59"/>
    </location>
</feature>
<dbReference type="PANTHER" id="PTHR43313:SF1">
    <property type="entry name" value="3BETA-HYDROXYSTEROID DEHYDROGENASE DHS-16"/>
    <property type="match status" value="1"/>
</dbReference>
<keyword evidence="1" id="KW-0812">Transmembrane</keyword>
<comment type="caution">
    <text evidence="2">The sequence shown here is derived from an EMBL/GenBank/DDBJ whole genome shotgun (WGS) entry which is preliminary data.</text>
</comment>
<keyword evidence="1" id="KW-1133">Transmembrane helix</keyword>
<dbReference type="PRINTS" id="PR00081">
    <property type="entry name" value="GDHRDH"/>
</dbReference>
<dbReference type="Gene3D" id="3.40.50.720">
    <property type="entry name" value="NAD(P)-binding Rossmann-like Domain"/>
    <property type="match status" value="1"/>
</dbReference>
<keyword evidence="3" id="KW-1185">Reference proteome</keyword>
<organism evidence="2 3">
    <name type="scientific">Aureococcus anophagefferens</name>
    <name type="common">Harmful bloom alga</name>
    <dbReference type="NCBI Taxonomy" id="44056"/>
    <lineage>
        <taxon>Eukaryota</taxon>
        <taxon>Sar</taxon>
        <taxon>Stramenopiles</taxon>
        <taxon>Ochrophyta</taxon>
        <taxon>Pelagophyceae</taxon>
        <taxon>Pelagomonadales</taxon>
        <taxon>Pelagomonadaceae</taxon>
        <taxon>Aureococcus</taxon>
    </lineage>
</organism>
<name>A0ABR1G242_AURAN</name>
<accession>A0ABR1G242</accession>
<dbReference type="Pfam" id="PF00106">
    <property type="entry name" value="adh_short"/>
    <property type="match status" value="1"/>
</dbReference>
<gene>
    <name evidence="2" type="ORF">SO694_000164128</name>
</gene>
<reference evidence="2 3" key="1">
    <citation type="submission" date="2024-03" db="EMBL/GenBank/DDBJ databases">
        <title>Aureococcus anophagefferens CCMP1851 and Kratosvirus quantuckense: Draft genome of a second virus-susceptible host strain in the model system.</title>
        <authorList>
            <person name="Chase E."/>
            <person name="Truchon A.R."/>
            <person name="Schepens W."/>
            <person name="Wilhelm S.W."/>
        </authorList>
    </citation>
    <scope>NUCLEOTIDE SEQUENCE [LARGE SCALE GENOMIC DNA]</scope>
    <source>
        <strain evidence="2 3">CCMP1851</strain>
    </source>
</reference>
<dbReference type="Proteomes" id="UP001363151">
    <property type="component" value="Unassembled WGS sequence"/>
</dbReference>
<dbReference type="InterPro" id="IPR036291">
    <property type="entry name" value="NAD(P)-bd_dom_sf"/>
</dbReference>
<protein>
    <submittedName>
        <fullName evidence="2">Uncharacterized protein</fullName>
    </submittedName>
</protein>
<dbReference type="PANTHER" id="PTHR43313">
    <property type="entry name" value="SHORT-CHAIN DEHYDROGENASE/REDUCTASE FAMILY 9C"/>
    <property type="match status" value="1"/>
</dbReference>
<feature type="transmembrane region" description="Helical" evidence="1">
    <location>
        <begin position="12"/>
        <end position="28"/>
    </location>
</feature>
<evidence type="ECO:0000313" key="2">
    <source>
        <dbReference type="EMBL" id="KAK7242720.1"/>
    </source>
</evidence>
<dbReference type="SUPFAM" id="SSF51735">
    <property type="entry name" value="NAD(P)-binding Rossmann-fold domains"/>
    <property type="match status" value="1"/>
</dbReference>
<evidence type="ECO:0000256" key="1">
    <source>
        <dbReference type="SAM" id="Phobius"/>
    </source>
</evidence>